<keyword evidence="11" id="KW-1185">Reference proteome</keyword>
<dbReference type="KEGG" id="tca:100142585"/>
<evidence type="ECO:0000259" key="7">
    <source>
        <dbReference type="Pfam" id="PF08585"/>
    </source>
</evidence>
<dbReference type="GO" id="GO:0016604">
    <property type="term" value="C:nuclear body"/>
    <property type="evidence" value="ECO:0000318"/>
    <property type="project" value="GO_Central"/>
</dbReference>
<evidence type="ECO:0000259" key="8">
    <source>
        <dbReference type="Pfam" id="PF16099"/>
    </source>
</evidence>
<dbReference type="GO" id="GO:0006260">
    <property type="term" value="P:DNA replication"/>
    <property type="evidence" value="ECO:0007669"/>
    <property type="project" value="UniProtKB-KW"/>
</dbReference>
<dbReference type="OrthoDB" id="341511at2759"/>
<dbReference type="eggNOG" id="KOG3683">
    <property type="taxonomic scope" value="Eukaryota"/>
</dbReference>
<dbReference type="InterPro" id="IPR044881">
    <property type="entry name" value="RMI1_N_N_sf"/>
</dbReference>
<evidence type="ECO:0000256" key="6">
    <source>
        <dbReference type="ARBA" id="ARBA00024977"/>
    </source>
</evidence>
<feature type="domain" description="RecQ-mediated genome instability protein 1 C-terminal OB-fold" evidence="8">
    <location>
        <begin position="340"/>
        <end position="453"/>
    </location>
</feature>
<dbReference type="AlphaFoldDB" id="D6WCR0"/>
<keyword evidence="4" id="KW-0235">DNA replication</keyword>
<dbReference type="Proteomes" id="UP000007266">
    <property type="component" value="Linkage group 2"/>
</dbReference>
<dbReference type="SMART" id="SM01161">
    <property type="entry name" value="DUF1767"/>
    <property type="match status" value="1"/>
</dbReference>
<dbReference type="PANTHER" id="PTHR14790">
    <property type="entry name" value="RECQ-MEDIATED GENOME INSTABILITY PROTEIN 1 RMI1"/>
    <property type="match status" value="1"/>
</dbReference>
<dbReference type="EMBL" id="KQ971317">
    <property type="protein sequence ID" value="EEZ97797.2"/>
    <property type="molecule type" value="Genomic_DNA"/>
</dbReference>
<proteinExistence type="inferred from homology"/>
<evidence type="ECO:0000256" key="1">
    <source>
        <dbReference type="ARBA" id="ARBA00004123"/>
    </source>
</evidence>
<dbReference type="HOGENOM" id="CLU_824719_0_0_1"/>
<accession>D6WCR0</accession>
<feature type="domain" description="RecQ mediated genome instability protein 1 OB-fold" evidence="7">
    <location>
        <begin position="68"/>
        <end position="196"/>
    </location>
</feature>
<dbReference type="GO" id="GO:0031422">
    <property type="term" value="C:RecQ family helicase-topoisomerase III complex"/>
    <property type="evidence" value="ECO:0000318"/>
    <property type="project" value="GO_Central"/>
</dbReference>
<dbReference type="Gene3D" id="1.10.8.1020">
    <property type="entry name" value="RecQ-mediated genome instability protein 1, N-terminal domain"/>
    <property type="match status" value="1"/>
</dbReference>
<reference evidence="10 11" key="2">
    <citation type="journal article" date="2010" name="Nucleic Acids Res.">
        <title>BeetleBase in 2010: revisions to provide comprehensive genomic information for Tribolium castaneum.</title>
        <authorList>
            <person name="Kim H.S."/>
            <person name="Murphy T."/>
            <person name="Xia J."/>
            <person name="Caragea D."/>
            <person name="Park Y."/>
            <person name="Beeman R.W."/>
            <person name="Lorenzen M.D."/>
            <person name="Butcher S."/>
            <person name="Manak J.R."/>
            <person name="Brown S.J."/>
        </authorList>
    </citation>
    <scope>GENOME REANNOTATION</scope>
    <source>
        <strain evidence="10 11">Georgia GA2</strain>
    </source>
</reference>
<dbReference type="InterPro" id="IPR049363">
    <property type="entry name" value="RMI1_N"/>
</dbReference>
<dbReference type="OMA" id="AKECHEM"/>
<dbReference type="InterPro" id="IPR042470">
    <property type="entry name" value="RMI1_N_C_sf"/>
</dbReference>
<dbReference type="GO" id="GO:0000724">
    <property type="term" value="P:double-strand break repair via homologous recombination"/>
    <property type="evidence" value="ECO:0000318"/>
    <property type="project" value="GO_Central"/>
</dbReference>
<evidence type="ECO:0000256" key="3">
    <source>
        <dbReference type="ARBA" id="ARBA00018987"/>
    </source>
</evidence>
<name>D6WCR0_TRICA</name>
<comment type="function">
    <text evidence="6">Essential component of the RMI complex, a complex that plays an important role in the processing of homologous recombination intermediates to limit DNA crossover formation in cells. Promotes TOP3A binding to double Holliday junctions (DHJ) and hence stimulates TOP3A-mediated dissolution. Required for BLM phosphorylation during mitosis. Within the BLM complex, required for BLM and TOP3A stability.</text>
</comment>
<dbReference type="PANTHER" id="PTHR14790:SF15">
    <property type="entry name" value="RECQ-MEDIATED GENOME INSTABILITY PROTEIN 1"/>
    <property type="match status" value="1"/>
</dbReference>
<evidence type="ECO:0000256" key="2">
    <source>
        <dbReference type="ARBA" id="ARBA00006395"/>
    </source>
</evidence>
<feature type="domain" description="RMI1 N-terminal" evidence="9">
    <location>
        <begin position="19"/>
        <end position="62"/>
    </location>
</feature>
<sequence>MSINREIANVKAFFTSIQLHLSDEWLKSCVNWCREEVLGRHYTFEDLRSKVYEQWLVLDLRDAPIAILPSNLSSKQNFTLNGSFCLQMMQLVDISKPKLWQLQKIRNSNVLTRGTQQDADVAGTGKRLLQMTLTDGIQEIEAMEYKPINCLSLNLAPGTKVRIVGPVMIRSGYLMLETKNVKILGGDVEELSVSHAAENVLARFLKLPENPTPKAIEEKILCVERGEETNEGYVSNVTLPKNVAKKRNLNEDEDIFALPKTDYKNNVAKKLEDDEMAKEIDIMMEVEAELNQENCQIKQKVDERNDDDDDVFASLDIDAHLDQVDAIFNTNSEPIPISKLSENRENNTTHKIKAKFKSVIEKLTFAENEYKLVIEVEDASGTLKVRLHSDVIANFAQCSPSEFSSLKNSITSPDDAAVEKVMKVVIQVKNKLLELDDVMSVQLEKNRTPLVTKIS</sequence>
<gene>
    <name evidence="10" type="primary">AUGUSTUS-3.0.2_00159</name>
    <name evidence="10" type="ORF">TcasGA2_TC000159</name>
</gene>
<evidence type="ECO:0000256" key="4">
    <source>
        <dbReference type="ARBA" id="ARBA00022705"/>
    </source>
</evidence>
<dbReference type="InterPro" id="IPR013894">
    <property type="entry name" value="RMI1_OB"/>
</dbReference>
<organism evidence="10 11">
    <name type="scientific">Tribolium castaneum</name>
    <name type="common">Red flour beetle</name>
    <dbReference type="NCBI Taxonomy" id="7070"/>
    <lineage>
        <taxon>Eukaryota</taxon>
        <taxon>Metazoa</taxon>
        <taxon>Ecdysozoa</taxon>
        <taxon>Arthropoda</taxon>
        <taxon>Hexapoda</taxon>
        <taxon>Insecta</taxon>
        <taxon>Pterygota</taxon>
        <taxon>Neoptera</taxon>
        <taxon>Endopterygota</taxon>
        <taxon>Coleoptera</taxon>
        <taxon>Polyphaga</taxon>
        <taxon>Cucujiformia</taxon>
        <taxon>Tenebrionidae</taxon>
        <taxon>Tenebrionidae incertae sedis</taxon>
        <taxon>Tribolium</taxon>
    </lineage>
</organism>
<protein>
    <recommendedName>
        <fullName evidence="3">RecQ-mediated genome instability protein 1</fullName>
    </recommendedName>
</protein>
<dbReference type="GO" id="GO:0000712">
    <property type="term" value="P:resolution of meiotic recombination intermediates"/>
    <property type="evidence" value="ECO:0000318"/>
    <property type="project" value="GO_Central"/>
</dbReference>
<dbReference type="InterPro" id="IPR032199">
    <property type="entry name" value="RMI1_C"/>
</dbReference>
<evidence type="ECO:0000313" key="10">
    <source>
        <dbReference type="EMBL" id="EEZ97797.2"/>
    </source>
</evidence>
<dbReference type="Pfam" id="PF16099">
    <property type="entry name" value="RMI1_C"/>
    <property type="match status" value="1"/>
</dbReference>
<evidence type="ECO:0000256" key="5">
    <source>
        <dbReference type="ARBA" id="ARBA00023242"/>
    </source>
</evidence>
<dbReference type="GO" id="GO:0000166">
    <property type="term" value="F:nucleotide binding"/>
    <property type="evidence" value="ECO:0007669"/>
    <property type="project" value="InterPro"/>
</dbReference>
<evidence type="ECO:0000313" key="11">
    <source>
        <dbReference type="Proteomes" id="UP000007266"/>
    </source>
</evidence>
<dbReference type="Pfam" id="PF21000">
    <property type="entry name" value="RMI1_N_N"/>
    <property type="match status" value="1"/>
</dbReference>
<dbReference type="Gene3D" id="2.40.50.770">
    <property type="entry name" value="RecQ-mediated genome instability protein Rmi1, C-terminal domain"/>
    <property type="match status" value="1"/>
</dbReference>
<reference evidence="10 11" key="1">
    <citation type="journal article" date="2008" name="Nature">
        <title>The genome of the model beetle and pest Tribolium castaneum.</title>
        <authorList>
            <consortium name="Tribolium Genome Sequencing Consortium"/>
            <person name="Richards S."/>
            <person name="Gibbs R.A."/>
            <person name="Weinstock G.M."/>
            <person name="Brown S.J."/>
            <person name="Denell R."/>
            <person name="Beeman R.W."/>
            <person name="Gibbs R."/>
            <person name="Beeman R.W."/>
            <person name="Brown S.J."/>
            <person name="Bucher G."/>
            <person name="Friedrich M."/>
            <person name="Grimmelikhuijzen C.J."/>
            <person name="Klingler M."/>
            <person name="Lorenzen M."/>
            <person name="Richards S."/>
            <person name="Roth S."/>
            <person name="Schroder R."/>
            <person name="Tautz D."/>
            <person name="Zdobnov E.M."/>
            <person name="Muzny D."/>
            <person name="Gibbs R.A."/>
            <person name="Weinstock G.M."/>
            <person name="Attaway T."/>
            <person name="Bell S."/>
            <person name="Buhay C.J."/>
            <person name="Chandrabose M.N."/>
            <person name="Chavez D."/>
            <person name="Clerk-Blankenburg K.P."/>
            <person name="Cree A."/>
            <person name="Dao M."/>
            <person name="Davis C."/>
            <person name="Chacko J."/>
            <person name="Dinh H."/>
            <person name="Dugan-Rocha S."/>
            <person name="Fowler G."/>
            <person name="Garner T.T."/>
            <person name="Garnes J."/>
            <person name="Gnirke A."/>
            <person name="Hawes A."/>
            <person name="Hernandez J."/>
            <person name="Hines S."/>
            <person name="Holder M."/>
            <person name="Hume J."/>
            <person name="Jhangiani S.N."/>
            <person name="Joshi V."/>
            <person name="Khan Z.M."/>
            <person name="Jackson L."/>
            <person name="Kovar C."/>
            <person name="Kowis A."/>
            <person name="Lee S."/>
            <person name="Lewis L.R."/>
            <person name="Margolis J."/>
            <person name="Morgan M."/>
            <person name="Nazareth L.V."/>
            <person name="Nguyen N."/>
            <person name="Okwuonu G."/>
            <person name="Parker D."/>
            <person name="Richards S."/>
            <person name="Ruiz S.J."/>
            <person name="Santibanez J."/>
            <person name="Savard J."/>
            <person name="Scherer S.E."/>
            <person name="Schneider B."/>
            <person name="Sodergren E."/>
            <person name="Tautz D."/>
            <person name="Vattahil S."/>
            <person name="Villasana D."/>
            <person name="White C.S."/>
            <person name="Wright R."/>
            <person name="Park Y."/>
            <person name="Beeman R.W."/>
            <person name="Lord J."/>
            <person name="Oppert B."/>
            <person name="Lorenzen M."/>
            <person name="Brown S."/>
            <person name="Wang L."/>
            <person name="Savard J."/>
            <person name="Tautz D."/>
            <person name="Richards S."/>
            <person name="Weinstock G."/>
            <person name="Gibbs R.A."/>
            <person name="Liu Y."/>
            <person name="Worley K."/>
            <person name="Weinstock G."/>
            <person name="Elsik C.G."/>
            <person name="Reese J.T."/>
            <person name="Elhaik E."/>
            <person name="Landan G."/>
            <person name="Graur D."/>
            <person name="Arensburger P."/>
            <person name="Atkinson P."/>
            <person name="Beeman R.W."/>
            <person name="Beidler J."/>
            <person name="Brown S.J."/>
            <person name="Demuth J.P."/>
            <person name="Drury D.W."/>
            <person name="Du Y.Z."/>
            <person name="Fujiwara H."/>
            <person name="Lorenzen M."/>
            <person name="Maselli V."/>
            <person name="Osanai M."/>
            <person name="Park Y."/>
            <person name="Robertson H.M."/>
            <person name="Tu Z."/>
            <person name="Wang J.J."/>
            <person name="Wang S."/>
            <person name="Richards S."/>
            <person name="Song H."/>
            <person name="Zhang L."/>
            <person name="Sodergren E."/>
            <person name="Werner D."/>
            <person name="Stanke M."/>
            <person name="Morgenstern B."/>
            <person name="Solovyev V."/>
            <person name="Kosarev P."/>
            <person name="Brown G."/>
            <person name="Chen H.C."/>
            <person name="Ermolaeva O."/>
            <person name="Hlavina W."/>
            <person name="Kapustin Y."/>
            <person name="Kiryutin B."/>
            <person name="Kitts P."/>
            <person name="Maglott D."/>
            <person name="Pruitt K."/>
            <person name="Sapojnikov V."/>
            <person name="Souvorov A."/>
            <person name="Mackey A.J."/>
            <person name="Waterhouse R.M."/>
            <person name="Wyder S."/>
            <person name="Zdobnov E.M."/>
            <person name="Zdobnov E.M."/>
            <person name="Wyder S."/>
            <person name="Kriventseva E.V."/>
            <person name="Kadowaki T."/>
            <person name="Bork P."/>
            <person name="Aranda M."/>
            <person name="Bao R."/>
            <person name="Beermann A."/>
            <person name="Berns N."/>
            <person name="Bolognesi R."/>
            <person name="Bonneton F."/>
            <person name="Bopp D."/>
            <person name="Brown S.J."/>
            <person name="Bucher G."/>
            <person name="Butts T."/>
            <person name="Chaumot A."/>
            <person name="Denell R.E."/>
            <person name="Ferrier D.E."/>
            <person name="Friedrich M."/>
            <person name="Gordon C.M."/>
            <person name="Jindra M."/>
            <person name="Klingler M."/>
            <person name="Lan Q."/>
            <person name="Lattorff H.M."/>
            <person name="Laudet V."/>
            <person name="von Levetsow C."/>
            <person name="Liu Z."/>
            <person name="Lutz R."/>
            <person name="Lynch J.A."/>
            <person name="da Fonseca R.N."/>
            <person name="Posnien N."/>
            <person name="Reuter R."/>
            <person name="Roth S."/>
            <person name="Savard J."/>
            <person name="Schinko J.B."/>
            <person name="Schmitt C."/>
            <person name="Schoppmeier M."/>
            <person name="Schroder R."/>
            <person name="Shippy T.D."/>
            <person name="Simonnet F."/>
            <person name="Marques-Souza H."/>
            <person name="Tautz D."/>
            <person name="Tomoyasu Y."/>
            <person name="Trauner J."/>
            <person name="Van der Zee M."/>
            <person name="Vervoort M."/>
            <person name="Wittkopp N."/>
            <person name="Wimmer E.A."/>
            <person name="Yang X."/>
            <person name="Jones A.K."/>
            <person name="Sattelle D.B."/>
            <person name="Ebert P.R."/>
            <person name="Nelson D."/>
            <person name="Scott J.G."/>
            <person name="Beeman R.W."/>
            <person name="Muthukrishnan S."/>
            <person name="Kramer K.J."/>
            <person name="Arakane Y."/>
            <person name="Beeman R.W."/>
            <person name="Zhu Q."/>
            <person name="Hogenkamp D."/>
            <person name="Dixit R."/>
            <person name="Oppert B."/>
            <person name="Jiang H."/>
            <person name="Zou Z."/>
            <person name="Marshall J."/>
            <person name="Elpidina E."/>
            <person name="Vinokurov K."/>
            <person name="Oppert C."/>
            <person name="Zou Z."/>
            <person name="Evans J."/>
            <person name="Lu Z."/>
            <person name="Zhao P."/>
            <person name="Sumathipala N."/>
            <person name="Altincicek B."/>
            <person name="Vilcinskas A."/>
            <person name="Williams M."/>
            <person name="Hultmark D."/>
            <person name="Hetru C."/>
            <person name="Jiang H."/>
            <person name="Grimmelikhuijzen C.J."/>
            <person name="Hauser F."/>
            <person name="Cazzamali G."/>
            <person name="Williamson M."/>
            <person name="Park Y."/>
            <person name="Li B."/>
            <person name="Tanaka Y."/>
            <person name="Predel R."/>
            <person name="Neupert S."/>
            <person name="Schachtner J."/>
            <person name="Verleyen P."/>
            <person name="Raible F."/>
            <person name="Bork P."/>
            <person name="Friedrich M."/>
            <person name="Walden K.K."/>
            <person name="Robertson H.M."/>
            <person name="Angeli S."/>
            <person name="Foret S."/>
            <person name="Bucher G."/>
            <person name="Schuetz S."/>
            <person name="Maleszka R."/>
            <person name="Wimmer E.A."/>
            <person name="Beeman R.W."/>
            <person name="Lorenzen M."/>
            <person name="Tomoyasu Y."/>
            <person name="Miller S.C."/>
            <person name="Grossmann D."/>
            <person name="Bucher G."/>
        </authorList>
    </citation>
    <scope>NUCLEOTIDE SEQUENCE [LARGE SCALE GENOMIC DNA]</scope>
    <source>
        <strain evidence="10 11">Georgia GA2</strain>
    </source>
</reference>
<keyword evidence="5" id="KW-0539">Nucleus</keyword>
<comment type="similarity">
    <text evidence="2">Belongs to the RMI1 family.</text>
</comment>
<dbReference type="STRING" id="7070.D6WCR0"/>
<evidence type="ECO:0000259" key="9">
    <source>
        <dbReference type="Pfam" id="PF21000"/>
    </source>
</evidence>
<dbReference type="Pfam" id="PF08585">
    <property type="entry name" value="RMI1_N_C"/>
    <property type="match status" value="1"/>
</dbReference>
<comment type="subcellular location">
    <subcellularLocation>
        <location evidence="1">Nucleus</location>
    </subcellularLocation>
</comment>